<dbReference type="RefSeq" id="WP_105930723.1">
    <property type="nucleotide sequence ID" value="NZ_PVNO01000024.1"/>
</dbReference>
<accession>A0ABX5CQX7</accession>
<sequence>MLSKTLFFTSLEELQSESEALRAFSPSFVIAFASPTFFLIPSFHNTLTEICHNCIGCSTAGEISGNRVFENGITLVAVRFRSIAQVKIYHTRLQDMNSSFSTGQSLADDIDNEGLRGVYLLAPGVDVNGSALLEGLTTKLPENIGISGGLAGDYGAFEQTYVLHPEGVDSRSVAAIAFYGESLSFDYSAHGGWRSFGPARAVTSATANQLFELDGRPALDIYKEYLGEYANDLPASGLLFPFEVLNEEGQPTQVIRTILGIDESSKSLILAGEVQQSHYLRLMHASTDDLIDGAHRAINGITHSPPNYHADCLALVTSCVGRKLVMGDRVEEEIEEIDRQLTGQVCIAGFYSYGEISPLLNKAQCELHNQTLTIMLLREAT</sequence>
<dbReference type="InterPro" id="IPR013702">
    <property type="entry name" value="FIST_domain_N"/>
</dbReference>
<feature type="domain" description="FIST C-domain" evidence="2">
    <location>
        <begin position="218"/>
        <end position="359"/>
    </location>
</feature>
<dbReference type="InterPro" id="IPR019494">
    <property type="entry name" value="FIST_C"/>
</dbReference>
<dbReference type="Pfam" id="PF10442">
    <property type="entry name" value="FIST_C"/>
    <property type="match status" value="1"/>
</dbReference>
<organism evidence="3 4">
    <name type="scientific">Alteromonas gracilis</name>
    <dbReference type="NCBI Taxonomy" id="1479524"/>
    <lineage>
        <taxon>Bacteria</taxon>
        <taxon>Pseudomonadati</taxon>
        <taxon>Pseudomonadota</taxon>
        <taxon>Gammaproteobacteria</taxon>
        <taxon>Alteromonadales</taxon>
        <taxon>Alteromonadaceae</taxon>
        <taxon>Alteromonas/Salinimonas group</taxon>
        <taxon>Alteromonas</taxon>
    </lineage>
</organism>
<feature type="domain" description="FIST" evidence="1">
    <location>
        <begin position="25"/>
        <end position="217"/>
    </location>
</feature>
<keyword evidence="4" id="KW-1185">Reference proteome</keyword>
<evidence type="ECO:0000259" key="2">
    <source>
        <dbReference type="SMART" id="SM01204"/>
    </source>
</evidence>
<dbReference type="Proteomes" id="UP000239539">
    <property type="component" value="Unassembled WGS sequence"/>
</dbReference>
<dbReference type="SMART" id="SM00897">
    <property type="entry name" value="FIST"/>
    <property type="match status" value="1"/>
</dbReference>
<evidence type="ECO:0000313" key="4">
    <source>
        <dbReference type="Proteomes" id="UP000239539"/>
    </source>
</evidence>
<comment type="caution">
    <text evidence="3">The sequence shown here is derived from an EMBL/GenBank/DDBJ whole genome shotgun (WGS) entry which is preliminary data.</text>
</comment>
<dbReference type="EMBL" id="PVNO01000024">
    <property type="protein sequence ID" value="PRO69408.1"/>
    <property type="molecule type" value="Genomic_DNA"/>
</dbReference>
<dbReference type="PANTHER" id="PTHR40252">
    <property type="entry name" value="BLR0328 PROTEIN"/>
    <property type="match status" value="1"/>
</dbReference>
<dbReference type="SMART" id="SM01204">
    <property type="entry name" value="FIST_C"/>
    <property type="match status" value="1"/>
</dbReference>
<evidence type="ECO:0000259" key="1">
    <source>
        <dbReference type="SMART" id="SM00897"/>
    </source>
</evidence>
<dbReference type="PANTHER" id="PTHR40252:SF2">
    <property type="entry name" value="BLR0328 PROTEIN"/>
    <property type="match status" value="1"/>
</dbReference>
<evidence type="ECO:0000313" key="3">
    <source>
        <dbReference type="EMBL" id="PRO69408.1"/>
    </source>
</evidence>
<evidence type="ECO:0008006" key="5">
    <source>
        <dbReference type="Google" id="ProtNLM"/>
    </source>
</evidence>
<protein>
    <recommendedName>
        <fullName evidence="5">Histidine kinase</fullName>
    </recommendedName>
</protein>
<name>A0ABX5CQX7_9ALTE</name>
<proteinExistence type="predicted"/>
<reference evidence="4" key="1">
    <citation type="journal article" date="2020" name="Int. J. Syst. Evol. Microbiol.">
        <title>Alteromonas alba sp. nov., a marine bacterium isolated from the seawater of the West Pacific Ocean.</title>
        <authorList>
            <person name="Sun C."/>
            <person name="Wu Y.-H."/>
            <person name="Xamxidin M."/>
            <person name="Cheng H."/>
            <person name="Xu X.-W."/>
        </authorList>
    </citation>
    <scope>NUCLEOTIDE SEQUENCE [LARGE SCALE GENOMIC DNA]</scope>
    <source>
        <strain evidence="4">9a2</strain>
    </source>
</reference>
<gene>
    <name evidence="3" type="ORF">C6Y39_07845</name>
</gene>
<dbReference type="Pfam" id="PF08495">
    <property type="entry name" value="FIST"/>
    <property type="match status" value="1"/>
</dbReference>